<dbReference type="AlphaFoldDB" id="A0A0D8IWH6"/>
<dbReference type="Proteomes" id="UP000032483">
    <property type="component" value="Unassembled WGS sequence"/>
</dbReference>
<name>A0A0D8IWH6_9FIRM</name>
<comment type="caution">
    <text evidence="1">The sequence shown here is derived from an EMBL/GenBank/DDBJ whole genome shotgun (WGS) entry which is preliminary data.</text>
</comment>
<keyword evidence="2" id="KW-1185">Reference proteome</keyword>
<evidence type="ECO:0000313" key="2">
    <source>
        <dbReference type="Proteomes" id="UP000032483"/>
    </source>
</evidence>
<sequence>MFKQTNMPRASAPTLSQVKIDTFLGADLTNSPANADENRSPDCENMIRDVPGKVRKRMGWQVKRTLDGRINGYHALMGHDPLVHAGTKLYKGDSVVYSDANDARSRSWEFGEKLYIADGKAMLCYDGTAVTRVDADAYIPTLTIARAPNIGGEEYENANLISPKYREQFLGTENDKVYQMSLVPLDSTPVEVELLQADGSWKPMAENSGFTVNRTAGTVTFTTAPGVSPVAGQDNVKITASHTVEGYADRINKCRIGIQFGVNGATDRLFLSGSPQLINYDWYSGLNDPTYWGDQAYSVLGQSDSAIVGYSIVNARLAAHKDSTDSDRNVIVREGTLVDNKPAFRIVNILQGEGAVAPYSFGYLGTEPLFLTKLGVYAITAQDITGEKYSQSRSFFLNGKLLEENGLEEAFALVYKDMYWLCLNGRAYILDGLQATQTDRSAPYSTRQYAGFYCTNIPARVLWEQDGALWFGTADGRLCAFANEPSDPLNYNDNGEAIYACWRTPDLSGRTFYRNKTFSRFYVALASALATGVRAWGRVAGIWEELFSDFVTARYFSYAHLIYSKFTYSNDDTPRTLGDKIRLKKVDKAGFKVENGVLNEPFGLDSIGIEFVETGYYRA</sequence>
<reference evidence="1" key="1">
    <citation type="submission" date="2015-02" db="EMBL/GenBank/DDBJ databases">
        <title>A novel member of the family Ruminococcaceae isolated from human feces.</title>
        <authorList>
            <person name="Shkoporov A.N."/>
            <person name="Chaplin A.V."/>
            <person name="Motuzova O.V."/>
            <person name="Kafarskaia L.I."/>
            <person name="Khokhlova E.V."/>
            <person name="Efimov B.A."/>
        </authorList>
    </citation>
    <scope>NUCLEOTIDE SEQUENCE [LARGE SCALE GENOMIC DNA]</scope>
    <source>
        <strain evidence="1">585-1</strain>
    </source>
</reference>
<dbReference type="RefSeq" id="WP_050006266.1">
    <property type="nucleotide sequence ID" value="NZ_DAWBJP010000040.1"/>
</dbReference>
<accession>A0A0D8IWH6</accession>
<dbReference type="EMBL" id="JXXK01000030">
    <property type="protein sequence ID" value="KJF38834.1"/>
    <property type="molecule type" value="Genomic_DNA"/>
</dbReference>
<evidence type="ECO:0000313" key="1">
    <source>
        <dbReference type="EMBL" id="KJF38834.1"/>
    </source>
</evidence>
<dbReference type="GeneID" id="42858055"/>
<proteinExistence type="predicted"/>
<organism evidence="1 2">
    <name type="scientific">Ruthenibacterium lactatiformans</name>
    <dbReference type="NCBI Taxonomy" id="1550024"/>
    <lineage>
        <taxon>Bacteria</taxon>
        <taxon>Bacillati</taxon>
        <taxon>Bacillota</taxon>
        <taxon>Clostridia</taxon>
        <taxon>Eubacteriales</taxon>
        <taxon>Oscillospiraceae</taxon>
        <taxon>Ruthenibacterium</taxon>
    </lineage>
</organism>
<gene>
    <name evidence="1" type="ORF">TQ39_15980</name>
</gene>
<protein>
    <submittedName>
        <fullName evidence="1">Uncharacterized protein</fullName>
    </submittedName>
</protein>